<dbReference type="AlphaFoldDB" id="A0A2W7PQ12"/>
<feature type="compositionally biased region" description="Basic and acidic residues" evidence="1">
    <location>
        <begin position="92"/>
        <end position="102"/>
    </location>
</feature>
<accession>A0A2W7PQ12</accession>
<keyword evidence="3" id="KW-1185">Reference proteome</keyword>
<evidence type="ECO:0000313" key="2">
    <source>
        <dbReference type="EMBL" id="PZX30759.1"/>
    </source>
</evidence>
<name>A0A2W7PQ12_9BURK</name>
<feature type="region of interest" description="Disordered" evidence="1">
    <location>
        <begin position="74"/>
        <end position="135"/>
    </location>
</feature>
<protein>
    <submittedName>
        <fullName evidence="2">Uncharacterized protein</fullName>
    </submittedName>
</protein>
<organism evidence="2 3">
    <name type="scientific">Cupriavidus phytorum</name>
    <dbReference type="NCBI Taxonomy" id="3024399"/>
    <lineage>
        <taxon>Bacteria</taxon>
        <taxon>Pseudomonadati</taxon>
        <taxon>Pseudomonadota</taxon>
        <taxon>Betaproteobacteria</taxon>
        <taxon>Burkholderiales</taxon>
        <taxon>Burkholderiaceae</taxon>
        <taxon>Cupriavidus</taxon>
    </lineage>
</organism>
<reference evidence="2" key="1">
    <citation type="submission" date="2018-06" db="EMBL/GenBank/DDBJ databases">
        <title>Genomic Encyclopedia of Type Strains, Phase IV (KMG-V): Genome sequencing to study the core and pangenomes of soil and plant-associated prokaryotes.</title>
        <authorList>
            <person name="Whitman W."/>
        </authorList>
    </citation>
    <scope>NUCLEOTIDE SEQUENCE [LARGE SCALE GENOMIC DNA]</scope>
    <source>
        <strain evidence="2">MLR2-44</strain>
    </source>
</reference>
<feature type="compositionally biased region" description="Basic and acidic residues" evidence="1">
    <location>
        <begin position="125"/>
        <end position="135"/>
    </location>
</feature>
<evidence type="ECO:0000313" key="3">
    <source>
        <dbReference type="Proteomes" id="UP000249638"/>
    </source>
</evidence>
<dbReference type="EMBL" id="QKZN01000003">
    <property type="protein sequence ID" value="PZX30759.1"/>
    <property type="molecule type" value="Genomic_DNA"/>
</dbReference>
<sequence length="135" mass="14788">MLTRSLLRDLVAGILVASGLVGAVGASHAQVAFWQQIRSDGRPARIQSGDGWQMASVRAESREHVQAQIDRMEARARADDRLSGRRAALAGARDDNRGRGQERNPPNDARNEPRQGQIGPGWQARGRDNGRDNSR</sequence>
<evidence type="ECO:0000256" key="1">
    <source>
        <dbReference type="SAM" id="MobiDB-lite"/>
    </source>
</evidence>
<proteinExistence type="predicted"/>
<gene>
    <name evidence="2" type="ORF">C7416_103489</name>
</gene>
<feature type="compositionally biased region" description="Basic and acidic residues" evidence="1">
    <location>
        <begin position="74"/>
        <end position="83"/>
    </location>
</feature>
<comment type="caution">
    <text evidence="2">The sequence shown here is derived from an EMBL/GenBank/DDBJ whole genome shotgun (WGS) entry which is preliminary data.</text>
</comment>
<dbReference type="Proteomes" id="UP000249638">
    <property type="component" value="Unassembled WGS sequence"/>
</dbReference>